<protein>
    <recommendedName>
        <fullName evidence="1">PilZ domain-containing protein</fullName>
    </recommendedName>
</protein>
<reference evidence="2 3" key="1">
    <citation type="submission" date="2014-12" db="EMBL/GenBank/DDBJ databases">
        <title>Draft Genome Sequence of Pseudoalteromonas luteoviolacea HI1.</title>
        <authorList>
            <person name="Asahina A.Y."/>
            <person name="Hadfield M.G."/>
        </authorList>
    </citation>
    <scope>NUCLEOTIDE SEQUENCE [LARGE SCALE GENOMIC DNA]</scope>
    <source>
        <strain evidence="2 3">HI1</strain>
    </source>
</reference>
<dbReference type="Proteomes" id="UP000031327">
    <property type="component" value="Unassembled WGS sequence"/>
</dbReference>
<sequence>MQTNLKENFEQYFQIDEANQINLYPVDENMVPKNQAQLEAAIPPLFRLANEINELDLNALRPLRNLGDVASDLAAYLQAQSRKIDLIMSHILANEQPEDETSYCDSYGGGGIKVTTNEQFQIGQNFRTKVFLQYEASAIFCYSQVIEIAKQDDDALQYTLAFTQIRDTDQELLVRASLHAQTRQLKKRQSDAESDQNS</sequence>
<gene>
    <name evidence="2" type="ORF">JF50_13700</name>
</gene>
<name>A0A0C1QPF4_9GAMM</name>
<evidence type="ECO:0000313" key="2">
    <source>
        <dbReference type="EMBL" id="KID56932.1"/>
    </source>
</evidence>
<comment type="caution">
    <text evidence="2">The sequence shown here is derived from an EMBL/GenBank/DDBJ whole genome shotgun (WGS) entry which is preliminary data.</text>
</comment>
<dbReference type="OrthoDB" id="5890620at2"/>
<feature type="domain" description="PilZ" evidence="1">
    <location>
        <begin position="109"/>
        <end position="176"/>
    </location>
</feature>
<dbReference type="RefSeq" id="WP_039609993.1">
    <property type="nucleotide sequence ID" value="NZ_JWIC01000006.1"/>
</dbReference>
<dbReference type="EMBL" id="JWIC01000006">
    <property type="protein sequence ID" value="KID56932.1"/>
    <property type="molecule type" value="Genomic_DNA"/>
</dbReference>
<dbReference type="GO" id="GO:0035438">
    <property type="term" value="F:cyclic-di-GMP binding"/>
    <property type="evidence" value="ECO:0007669"/>
    <property type="project" value="InterPro"/>
</dbReference>
<dbReference type="InterPro" id="IPR009875">
    <property type="entry name" value="PilZ_domain"/>
</dbReference>
<organism evidence="2 3">
    <name type="scientific">Pseudoalteromonas luteoviolacea</name>
    <dbReference type="NCBI Taxonomy" id="43657"/>
    <lineage>
        <taxon>Bacteria</taxon>
        <taxon>Pseudomonadati</taxon>
        <taxon>Pseudomonadota</taxon>
        <taxon>Gammaproteobacteria</taxon>
        <taxon>Alteromonadales</taxon>
        <taxon>Pseudoalteromonadaceae</taxon>
        <taxon>Pseudoalteromonas</taxon>
    </lineage>
</organism>
<evidence type="ECO:0000313" key="3">
    <source>
        <dbReference type="Proteomes" id="UP000031327"/>
    </source>
</evidence>
<dbReference type="Pfam" id="PF07238">
    <property type="entry name" value="PilZ"/>
    <property type="match status" value="1"/>
</dbReference>
<accession>A0A0C1QPF4</accession>
<proteinExistence type="predicted"/>
<dbReference type="AlphaFoldDB" id="A0A0C1QPF4"/>
<evidence type="ECO:0000259" key="1">
    <source>
        <dbReference type="Pfam" id="PF07238"/>
    </source>
</evidence>